<sequence>MKILLVNRYHYPVGGTETYLFALDRMLREAGHQVRHFSAADPRNLPCGEAEFFARPLDPQKRPFDAARMLWNGEAARKLDALLARERPDVAHLNLVHHSLTLSILGPLARRKIPVVWTAHDLLPLCPNHLMLRAGKPCEDCLRGGYRACLLHRCVGGSVSKSLAGSFETWAARRLRLYDKVGCFIAPSECYRALLERTGFSRAPVLHLPNPLPPGTAFDYTPPEGDYILYCGRLSEEKGLFPLLEAAKRLGAPLVVAGEGPLKSALEAAARGGSRVTFRGRVEGEALRKLYRGAKCVAVPSLWREASGYAACEAMAAGRVVAASRAGGLAEHVADGETGFLVPPGDADALTKALSRALALSPAEYERMGRAAARVARERFSAGAVRGRLLAIYQTLFEGETP</sequence>
<name>A0A498D092_9FIRM</name>
<dbReference type="GO" id="GO:0016757">
    <property type="term" value="F:glycosyltransferase activity"/>
    <property type="evidence" value="ECO:0007669"/>
    <property type="project" value="InterPro"/>
</dbReference>
<dbReference type="Pfam" id="PF00534">
    <property type="entry name" value="Glycos_transf_1"/>
    <property type="match status" value="1"/>
</dbReference>
<evidence type="ECO:0000259" key="1">
    <source>
        <dbReference type="Pfam" id="PF00534"/>
    </source>
</evidence>
<dbReference type="SUPFAM" id="SSF53756">
    <property type="entry name" value="UDP-Glycosyltransferase/glycogen phosphorylase"/>
    <property type="match status" value="1"/>
</dbReference>
<evidence type="ECO:0000313" key="4">
    <source>
        <dbReference type="Proteomes" id="UP000276301"/>
    </source>
</evidence>
<dbReference type="InterPro" id="IPR028098">
    <property type="entry name" value="Glyco_trans_4-like_N"/>
</dbReference>
<feature type="domain" description="Glycosyl transferase family 1" evidence="1">
    <location>
        <begin position="224"/>
        <end position="373"/>
    </location>
</feature>
<dbReference type="Gene3D" id="3.40.50.2000">
    <property type="entry name" value="Glycogen Phosphorylase B"/>
    <property type="match status" value="2"/>
</dbReference>
<dbReference type="InterPro" id="IPR001296">
    <property type="entry name" value="Glyco_trans_1"/>
</dbReference>
<gene>
    <name evidence="3" type="ORF">D4A47_07895</name>
</gene>
<protein>
    <submittedName>
        <fullName evidence="3">Glycosyltransferase</fullName>
    </submittedName>
</protein>
<dbReference type="InterPro" id="IPR050194">
    <property type="entry name" value="Glycosyltransferase_grp1"/>
</dbReference>
<feature type="domain" description="Glycosyltransferase subfamily 4-like N-terminal" evidence="2">
    <location>
        <begin position="13"/>
        <end position="211"/>
    </location>
</feature>
<dbReference type="PANTHER" id="PTHR45947">
    <property type="entry name" value="SULFOQUINOVOSYL TRANSFERASE SQD2"/>
    <property type="match status" value="1"/>
</dbReference>
<keyword evidence="3" id="KW-0808">Transferase</keyword>
<dbReference type="Pfam" id="PF13439">
    <property type="entry name" value="Glyco_transf_4"/>
    <property type="match status" value="1"/>
</dbReference>
<comment type="caution">
    <text evidence="3">The sequence shown here is derived from an EMBL/GenBank/DDBJ whole genome shotgun (WGS) entry which is preliminary data.</text>
</comment>
<dbReference type="PANTHER" id="PTHR45947:SF13">
    <property type="entry name" value="TRANSFERASE"/>
    <property type="match status" value="1"/>
</dbReference>
<keyword evidence="4" id="KW-1185">Reference proteome</keyword>
<dbReference type="Proteomes" id="UP000276301">
    <property type="component" value="Unassembled WGS sequence"/>
</dbReference>
<dbReference type="AlphaFoldDB" id="A0A498D092"/>
<organism evidence="3 4">
    <name type="scientific">Anaerotruncus massiliensis</name>
    <name type="common">ex Liu et al. 2021</name>
    <dbReference type="NCBI Taxonomy" id="2321404"/>
    <lineage>
        <taxon>Bacteria</taxon>
        <taxon>Bacillati</taxon>
        <taxon>Bacillota</taxon>
        <taxon>Clostridia</taxon>
        <taxon>Eubacteriales</taxon>
        <taxon>Oscillospiraceae</taxon>
        <taxon>Anaerotruncus</taxon>
    </lineage>
</organism>
<evidence type="ECO:0000313" key="3">
    <source>
        <dbReference type="EMBL" id="RLL10805.1"/>
    </source>
</evidence>
<reference evidence="3 4" key="1">
    <citation type="submission" date="2018-10" db="EMBL/GenBank/DDBJ databases">
        <title>Anaerotruncus faecis sp. nov., isolated from human feces.</title>
        <authorList>
            <person name="Wang Y.-J."/>
        </authorList>
    </citation>
    <scope>NUCLEOTIDE SEQUENCE [LARGE SCALE GENOMIC DNA]</scope>
    <source>
        <strain evidence="3 4">22A2-44</strain>
    </source>
</reference>
<proteinExistence type="predicted"/>
<dbReference type="EMBL" id="RCHT01000012">
    <property type="protein sequence ID" value="RLL10805.1"/>
    <property type="molecule type" value="Genomic_DNA"/>
</dbReference>
<evidence type="ECO:0000259" key="2">
    <source>
        <dbReference type="Pfam" id="PF13439"/>
    </source>
</evidence>
<accession>A0A498D092</accession>
<dbReference type="RefSeq" id="WP_121586875.1">
    <property type="nucleotide sequence ID" value="NZ_RCHT01000012.1"/>
</dbReference>